<dbReference type="Gene3D" id="3.60.10.10">
    <property type="entry name" value="Endonuclease/exonuclease/phosphatase"/>
    <property type="match status" value="1"/>
</dbReference>
<accession>A0A7S0UU93</accession>
<name>A0A7S0UU93_9CHLO</name>
<dbReference type="InterPro" id="IPR005135">
    <property type="entry name" value="Endo/exonuclease/phosphatase"/>
</dbReference>
<evidence type="ECO:0000313" key="2">
    <source>
        <dbReference type="EMBL" id="CAD8769434.1"/>
    </source>
</evidence>
<dbReference type="AlphaFoldDB" id="A0A7S0UU93"/>
<reference evidence="2" key="1">
    <citation type="submission" date="2021-01" db="EMBL/GenBank/DDBJ databases">
        <authorList>
            <person name="Corre E."/>
            <person name="Pelletier E."/>
            <person name="Niang G."/>
            <person name="Scheremetjew M."/>
            <person name="Finn R."/>
            <person name="Kale V."/>
            <person name="Holt S."/>
            <person name="Cochrane G."/>
            <person name="Meng A."/>
            <person name="Brown T."/>
            <person name="Cohen L."/>
        </authorList>
    </citation>
    <scope>NUCLEOTIDE SEQUENCE</scope>
    <source>
        <strain evidence="2">SAG 63-3</strain>
    </source>
</reference>
<dbReference type="EMBL" id="HBFM01009096">
    <property type="protein sequence ID" value="CAD8769434.1"/>
    <property type="molecule type" value="Transcribed_RNA"/>
</dbReference>
<dbReference type="GO" id="GO:0000175">
    <property type="term" value="F:3'-5'-RNA exonuclease activity"/>
    <property type="evidence" value="ECO:0007669"/>
    <property type="project" value="TreeGrafter"/>
</dbReference>
<protein>
    <recommendedName>
        <fullName evidence="1">Endonuclease/exonuclease/phosphatase domain-containing protein</fullName>
    </recommendedName>
</protein>
<proteinExistence type="predicted"/>
<dbReference type="InterPro" id="IPR036691">
    <property type="entry name" value="Endo/exonu/phosph_ase_sf"/>
</dbReference>
<dbReference type="PANTHER" id="PTHR12121:SF34">
    <property type="entry name" value="PROTEIN ANGEL"/>
    <property type="match status" value="1"/>
</dbReference>
<dbReference type="InterPro" id="IPR050410">
    <property type="entry name" value="CCR4/nocturin_mRNA_transcr"/>
</dbReference>
<sequence length="410" mass="46421">MALVSIANVKLTTGDGVCCGISIEPYIGLKKGDTSVSVLEIEEGAPNAGQYQLRSRWYRSATPAGGSVCLVHPEREANLQCTLCLKFKVPAHFSFHCTPECLRSSWNLHLKLHDKAHNAATYENGVLEPSPNFYPKLNSLSEKGDKWIEVGKSRIYTPTPEDVGHVLKFEAYIIETTGGKNGSDAYMVGKLHSILTSRVRPTPTVPIRHLISLPQRQAFHKSNSFKFTILTYNVLADVYAQSDLFSCPSWMLQWNYRKHNLLTELMTYKPDVICLQEVQDNHYEQFWCPELQKAGYVGVFKNKAVGLFRENKRISDGCATFFRTSKFSLRKKYEVEFNQATKNLEEAKTDPQDRRSVRIRFTKDNVALLTVLEFNESVQSGRKLVCVANTHIHANPDLTDVKIWQGPTLL</sequence>
<organism evidence="2">
    <name type="scientific">Polytomella parva</name>
    <dbReference type="NCBI Taxonomy" id="51329"/>
    <lineage>
        <taxon>Eukaryota</taxon>
        <taxon>Viridiplantae</taxon>
        <taxon>Chlorophyta</taxon>
        <taxon>core chlorophytes</taxon>
        <taxon>Chlorophyceae</taxon>
        <taxon>CS clade</taxon>
        <taxon>Chlamydomonadales</taxon>
        <taxon>Chlamydomonadaceae</taxon>
        <taxon>Polytomella</taxon>
    </lineage>
</organism>
<dbReference type="PANTHER" id="PTHR12121">
    <property type="entry name" value="CARBON CATABOLITE REPRESSOR PROTEIN 4"/>
    <property type="match status" value="1"/>
</dbReference>
<dbReference type="Pfam" id="PF03372">
    <property type="entry name" value="Exo_endo_phos"/>
    <property type="match status" value="1"/>
</dbReference>
<gene>
    <name evidence="2" type="ORF">PPAR00522_LOCUS5832</name>
</gene>
<feature type="domain" description="Endonuclease/exonuclease/phosphatase" evidence="1">
    <location>
        <begin position="230"/>
        <end position="355"/>
    </location>
</feature>
<evidence type="ECO:0000259" key="1">
    <source>
        <dbReference type="Pfam" id="PF03372"/>
    </source>
</evidence>
<dbReference type="SUPFAM" id="SSF56219">
    <property type="entry name" value="DNase I-like"/>
    <property type="match status" value="1"/>
</dbReference>